<dbReference type="CDD" id="cd07062">
    <property type="entry name" value="Peptidase_S66_mccF_like"/>
    <property type="match status" value="1"/>
</dbReference>
<gene>
    <name evidence="5" type="ORF">JQS30_13420</name>
</gene>
<evidence type="ECO:0000313" key="6">
    <source>
        <dbReference type="Proteomes" id="UP000662939"/>
    </source>
</evidence>
<protein>
    <submittedName>
        <fullName evidence="5">LD-carboxypeptidase</fullName>
    </submittedName>
</protein>
<dbReference type="SUPFAM" id="SSF52317">
    <property type="entry name" value="Class I glutamine amidotransferase-like"/>
    <property type="match status" value="1"/>
</dbReference>
<dbReference type="InterPro" id="IPR040449">
    <property type="entry name" value="Peptidase_S66_N"/>
</dbReference>
<evidence type="ECO:0000313" key="5">
    <source>
        <dbReference type="EMBL" id="QSB04756.1"/>
    </source>
</evidence>
<evidence type="ECO:0000259" key="4">
    <source>
        <dbReference type="Pfam" id="PF17676"/>
    </source>
</evidence>
<dbReference type="InterPro" id="IPR003507">
    <property type="entry name" value="S66_fam"/>
</dbReference>
<reference evidence="5" key="1">
    <citation type="submission" date="2021-02" db="EMBL/GenBank/DDBJ databases">
        <title>Natronoglycomyces albus gen. nov., sp. nov, a haloalkaliphilic actinobacterium from a soda solonchak soil.</title>
        <authorList>
            <person name="Sorokin D.Y."/>
            <person name="Khijniak T.V."/>
            <person name="Zakharycheva A.P."/>
            <person name="Boueva O.V."/>
            <person name="Ariskina E.V."/>
            <person name="Hahnke R.L."/>
            <person name="Bunk B."/>
            <person name="Sproer C."/>
            <person name="Schumann P."/>
            <person name="Evtushenko L.I."/>
            <person name="Kublanov I.V."/>
        </authorList>
    </citation>
    <scope>NUCLEOTIDE SEQUENCE</scope>
    <source>
        <strain evidence="5">DSM 106290</strain>
    </source>
</reference>
<proteinExistence type="inferred from homology"/>
<dbReference type="GO" id="GO:0016787">
    <property type="term" value="F:hydrolase activity"/>
    <property type="evidence" value="ECO:0007669"/>
    <property type="project" value="UniProtKB-KW"/>
</dbReference>
<dbReference type="InterPro" id="IPR040921">
    <property type="entry name" value="Peptidase_S66C"/>
</dbReference>
<dbReference type="Gene3D" id="3.50.30.60">
    <property type="entry name" value="LD-carboxypeptidase A C-terminal domain-like"/>
    <property type="match status" value="1"/>
</dbReference>
<sequence length="358" mass="39460">MSTATPPSPIIANRLRPGDRIAVISPSQGLPGALPLPFELGLKRLREDFDLEPVEYPTTRKMGSSAQERAADIHAAFADPDIAGVIASIGGDDQITVLPHLVGELLQANPKQFYGFSDCTNLLVYLERLGIVGYHGATVMTAFGRPGAMHPMTEESLRAAMFTGGAFALTAAEEVNDRDRDWGDESTFDEPPSMFVSGGWQWHNANPEQRQSPLIEGRSWGGNLEIVSWLAMANRYLPEPEELSGRVLFFETSEELPDDKTVYRTLRNLGERGFLQQCAALIMGRPKTWSFVRTLSHTQSNKYRAAQHKAVLAAMGEYAPHAPVVLDVDLGHTDPQLVIPYGGTIRLDLERKTITVEY</sequence>
<comment type="similarity">
    <text evidence="1">Belongs to the peptidase S66 family.</text>
</comment>
<dbReference type="Gene3D" id="3.40.50.10740">
    <property type="entry name" value="Class I glutamine amidotransferase-like"/>
    <property type="match status" value="1"/>
</dbReference>
<dbReference type="KEGG" id="nav:JQS30_13420"/>
<dbReference type="RefSeq" id="WP_213170753.1">
    <property type="nucleotide sequence ID" value="NZ_CP070496.1"/>
</dbReference>
<dbReference type="Pfam" id="PF17676">
    <property type="entry name" value="Peptidase_S66C"/>
    <property type="match status" value="1"/>
</dbReference>
<dbReference type="InterPro" id="IPR027461">
    <property type="entry name" value="Carboxypeptidase_A_C_sf"/>
</dbReference>
<evidence type="ECO:0000256" key="2">
    <source>
        <dbReference type="ARBA" id="ARBA00022801"/>
    </source>
</evidence>
<organism evidence="5 6">
    <name type="scientific">Natronoglycomyces albus</name>
    <dbReference type="NCBI Taxonomy" id="2811108"/>
    <lineage>
        <taxon>Bacteria</taxon>
        <taxon>Bacillati</taxon>
        <taxon>Actinomycetota</taxon>
        <taxon>Actinomycetes</taxon>
        <taxon>Glycomycetales</taxon>
        <taxon>Glycomycetaceae</taxon>
        <taxon>Natronoglycomyces</taxon>
    </lineage>
</organism>
<evidence type="ECO:0000259" key="3">
    <source>
        <dbReference type="Pfam" id="PF02016"/>
    </source>
</evidence>
<keyword evidence="2" id="KW-0378">Hydrolase</keyword>
<evidence type="ECO:0000256" key="1">
    <source>
        <dbReference type="ARBA" id="ARBA00010233"/>
    </source>
</evidence>
<dbReference type="InterPro" id="IPR029062">
    <property type="entry name" value="Class_I_gatase-like"/>
</dbReference>
<dbReference type="InterPro" id="IPR027478">
    <property type="entry name" value="LdcA_N"/>
</dbReference>
<keyword evidence="6" id="KW-1185">Reference proteome</keyword>
<feature type="domain" description="LD-carboxypeptidase N-terminal" evidence="3">
    <location>
        <begin position="21"/>
        <end position="136"/>
    </location>
</feature>
<dbReference type="Pfam" id="PF02016">
    <property type="entry name" value="Peptidase_S66"/>
    <property type="match status" value="1"/>
</dbReference>
<accession>A0A895XQC4</accession>
<name>A0A895XQC4_9ACTN</name>
<dbReference type="PANTHER" id="PTHR30237:SF4">
    <property type="entry name" value="LD-CARBOXYPEPTIDASE C-TERMINAL DOMAIN-CONTAINING PROTEIN"/>
    <property type="match status" value="1"/>
</dbReference>
<dbReference type="PANTHER" id="PTHR30237">
    <property type="entry name" value="MURAMOYLTETRAPEPTIDE CARBOXYPEPTIDASE"/>
    <property type="match status" value="1"/>
</dbReference>
<dbReference type="AlphaFoldDB" id="A0A895XQC4"/>
<dbReference type="Proteomes" id="UP000662939">
    <property type="component" value="Chromosome"/>
</dbReference>
<feature type="domain" description="LD-carboxypeptidase C-terminal" evidence="4">
    <location>
        <begin position="216"/>
        <end position="347"/>
    </location>
</feature>
<dbReference type="SUPFAM" id="SSF141986">
    <property type="entry name" value="LD-carboxypeptidase A C-terminal domain-like"/>
    <property type="match status" value="1"/>
</dbReference>
<dbReference type="EMBL" id="CP070496">
    <property type="protein sequence ID" value="QSB04756.1"/>
    <property type="molecule type" value="Genomic_DNA"/>
</dbReference>